<dbReference type="STRING" id="1215089.BBI08_10375"/>
<dbReference type="Pfam" id="PF13624">
    <property type="entry name" value="SurA_N_3"/>
    <property type="match status" value="1"/>
</dbReference>
<dbReference type="EMBL" id="CP016537">
    <property type="protein sequence ID" value="ANU15512.1"/>
    <property type="molecule type" value="Genomic_DNA"/>
</dbReference>
<keyword evidence="3 8" id="KW-0732">Signal</keyword>
<accession>A0A1C7DVS6</accession>
<dbReference type="InterPro" id="IPR023058">
    <property type="entry name" value="PPIase_PpiC_CS"/>
</dbReference>
<gene>
    <name evidence="10" type="ORF">BBI08_10375</name>
</gene>
<dbReference type="GO" id="GO:0003755">
    <property type="term" value="F:peptidyl-prolyl cis-trans isomerase activity"/>
    <property type="evidence" value="ECO:0007669"/>
    <property type="project" value="UniProtKB-KW"/>
</dbReference>
<dbReference type="SUPFAM" id="SSF109998">
    <property type="entry name" value="Triger factor/SurA peptide-binding domain-like"/>
    <property type="match status" value="1"/>
</dbReference>
<comment type="catalytic activity">
    <reaction evidence="1">
        <text>[protein]-peptidylproline (omega=180) = [protein]-peptidylproline (omega=0)</text>
        <dbReference type="Rhea" id="RHEA:16237"/>
        <dbReference type="Rhea" id="RHEA-COMP:10747"/>
        <dbReference type="Rhea" id="RHEA-COMP:10748"/>
        <dbReference type="ChEBI" id="CHEBI:83833"/>
        <dbReference type="ChEBI" id="CHEBI:83834"/>
        <dbReference type="EC" id="5.2.1.8"/>
    </reaction>
</comment>
<sequence>MKMKKMIYISMGVLAATAIFILAAFNGDETVAKVGDKEITKEALYEKLVATSGAATLDAMISNEVVNQEAEKAKVEVTQEEIDTEMAVYEEQYGGAEALEQTLASSGMSIADLEEEMKTYLKVEKIIGPDIEITDEQISTYFEENKETFEQASKVEANHILVETQEEADKVKAELDDGGNFAELAAKYSIDTSNAENGGALGEFGAGEMTPEFEEAAFSLKVDEISQPVETDYGFHIIQVTGKTEATEANLEDSKEQIKETLFDEALNTKYAEWLAEKTESYNIVNELAE</sequence>
<dbReference type="KEGG" id="phc:BBI08_10375"/>
<proteinExistence type="predicted"/>
<evidence type="ECO:0000313" key="11">
    <source>
        <dbReference type="Proteomes" id="UP000092687"/>
    </source>
</evidence>
<evidence type="ECO:0000256" key="4">
    <source>
        <dbReference type="ARBA" id="ARBA00023110"/>
    </source>
</evidence>
<feature type="chain" id="PRO_5008884935" description="peptidylprolyl isomerase" evidence="8">
    <location>
        <begin position="24"/>
        <end position="290"/>
    </location>
</feature>
<evidence type="ECO:0000313" key="10">
    <source>
        <dbReference type="EMBL" id="ANU15512.1"/>
    </source>
</evidence>
<evidence type="ECO:0000256" key="6">
    <source>
        <dbReference type="PROSITE-ProRule" id="PRU00278"/>
    </source>
</evidence>
<dbReference type="EC" id="5.2.1.8" evidence="2"/>
<keyword evidence="11" id="KW-1185">Reference proteome</keyword>
<dbReference type="InterPro" id="IPR046357">
    <property type="entry name" value="PPIase_dom_sf"/>
</dbReference>
<keyword evidence="7" id="KW-0175">Coiled coil</keyword>
<evidence type="ECO:0000256" key="3">
    <source>
        <dbReference type="ARBA" id="ARBA00022729"/>
    </source>
</evidence>
<dbReference type="Proteomes" id="UP000092687">
    <property type="component" value="Chromosome"/>
</dbReference>
<evidence type="ECO:0000256" key="7">
    <source>
        <dbReference type="SAM" id="Coils"/>
    </source>
</evidence>
<evidence type="ECO:0000256" key="2">
    <source>
        <dbReference type="ARBA" id="ARBA00013194"/>
    </source>
</evidence>
<dbReference type="PROSITE" id="PS01096">
    <property type="entry name" value="PPIC_PPIASE_1"/>
    <property type="match status" value="1"/>
</dbReference>
<dbReference type="InterPro" id="IPR050245">
    <property type="entry name" value="PrsA_foldase"/>
</dbReference>
<keyword evidence="4 6" id="KW-0697">Rotamase</keyword>
<dbReference type="InterPro" id="IPR027304">
    <property type="entry name" value="Trigger_fact/SurA_dom_sf"/>
</dbReference>
<organism evidence="10 11">
    <name type="scientific">Planococcus halocryophilus</name>
    <dbReference type="NCBI Taxonomy" id="1215089"/>
    <lineage>
        <taxon>Bacteria</taxon>
        <taxon>Bacillati</taxon>
        <taxon>Bacillota</taxon>
        <taxon>Bacilli</taxon>
        <taxon>Bacillales</taxon>
        <taxon>Caryophanaceae</taxon>
        <taxon>Planococcus</taxon>
    </lineage>
</organism>
<dbReference type="Gene3D" id="1.10.4030.10">
    <property type="entry name" value="Porin chaperone SurA, peptide-binding domain"/>
    <property type="match status" value="1"/>
</dbReference>
<keyword evidence="5 6" id="KW-0413">Isomerase</keyword>
<feature type="domain" description="PpiC" evidence="9">
    <location>
        <begin position="152"/>
        <end position="242"/>
    </location>
</feature>
<evidence type="ECO:0000259" key="9">
    <source>
        <dbReference type="PROSITE" id="PS50198"/>
    </source>
</evidence>
<evidence type="ECO:0000256" key="1">
    <source>
        <dbReference type="ARBA" id="ARBA00000971"/>
    </source>
</evidence>
<reference evidence="10" key="1">
    <citation type="submission" date="2016-10" db="EMBL/GenBank/DDBJ databases">
        <authorList>
            <person name="de Groot N.N."/>
        </authorList>
    </citation>
    <scope>NUCLEOTIDE SEQUENCE</scope>
    <source>
        <strain evidence="10">DSM 24743</strain>
    </source>
</reference>
<feature type="coiled-coil region" evidence="7">
    <location>
        <begin position="63"/>
        <end position="116"/>
    </location>
</feature>
<evidence type="ECO:0000256" key="8">
    <source>
        <dbReference type="SAM" id="SignalP"/>
    </source>
</evidence>
<dbReference type="SUPFAM" id="SSF54534">
    <property type="entry name" value="FKBP-like"/>
    <property type="match status" value="1"/>
</dbReference>
<dbReference type="Gene3D" id="3.10.50.40">
    <property type="match status" value="1"/>
</dbReference>
<evidence type="ECO:0000256" key="5">
    <source>
        <dbReference type="ARBA" id="ARBA00023235"/>
    </source>
</evidence>
<dbReference type="Pfam" id="PF00639">
    <property type="entry name" value="Rotamase"/>
    <property type="match status" value="1"/>
</dbReference>
<dbReference type="PANTHER" id="PTHR47245">
    <property type="entry name" value="PEPTIDYLPROLYL ISOMERASE"/>
    <property type="match status" value="1"/>
</dbReference>
<name>A0A1C7DVS6_9BACL</name>
<dbReference type="PROSITE" id="PS50198">
    <property type="entry name" value="PPIC_PPIASE_2"/>
    <property type="match status" value="1"/>
</dbReference>
<feature type="signal peptide" evidence="8">
    <location>
        <begin position="1"/>
        <end position="23"/>
    </location>
</feature>
<protein>
    <recommendedName>
        <fullName evidence="2">peptidylprolyl isomerase</fullName>
        <ecNumber evidence="2">5.2.1.8</ecNumber>
    </recommendedName>
</protein>
<dbReference type="PANTHER" id="PTHR47245:SF1">
    <property type="entry name" value="FOLDASE PROTEIN PRSA"/>
    <property type="match status" value="1"/>
</dbReference>
<dbReference type="InterPro" id="IPR000297">
    <property type="entry name" value="PPIase_PpiC"/>
</dbReference>
<dbReference type="AlphaFoldDB" id="A0A1C7DVS6"/>